<keyword evidence="2" id="KW-1185">Reference proteome</keyword>
<dbReference type="Proteomes" id="UP000266673">
    <property type="component" value="Unassembled WGS sequence"/>
</dbReference>
<protein>
    <submittedName>
        <fullName evidence="1">Uncharacterized protein</fullName>
    </submittedName>
</protein>
<reference evidence="1 2" key="1">
    <citation type="submission" date="2018-06" db="EMBL/GenBank/DDBJ databases">
        <title>Comparative genomics reveals the genomic features of Rhizophagus irregularis, R. cerebriforme, R. diaphanum and Gigaspora rosea, and their symbiotic lifestyle signature.</title>
        <authorList>
            <person name="Morin E."/>
            <person name="San Clemente H."/>
            <person name="Chen E.C.H."/>
            <person name="De La Providencia I."/>
            <person name="Hainaut M."/>
            <person name="Kuo A."/>
            <person name="Kohler A."/>
            <person name="Murat C."/>
            <person name="Tang N."/>
            <person name="Roy S."/>
            <person name="Loubradou J."/>
            <person name="Henrissat B."/>
            <person name="Grigoriev I.V."/>
            <person name="Corradi N."/>
            <person name="Roux C."/>
            <person name="Martin F.M."/>
        </authorList>
    </citation>
    <scope>NUCLEOTIDE SEQUENCE [LARGE SCALE GENOMIC DNA]</scope>
    <source>
        <strain evidence="1 2">DAOM 194757</strain>
    </source>
</reference>
<organism evidence="1 2">
    <name type="scientific">Gigaspora rosea</name>
    <dbReference type="NCBI Taxonomy" id="44941"/>
    <lineage>
        <taxon>Eukaryota</taxon>
        <taxon>Fungi</taxon>
        <taxon>Fungi incertae sedis</taxon>
        <taxon>Mucoromycota</taxon>
        <taxon>Glomeromycotina</taxon>
        <taxon>Glomeromycetes</taxon>
        <taxon>Diversisporales</taxon>
        <taxon>Gigasporaceae</taxon>
        <taxon>Gigaspora</taxon>
    </lineage>
</organism>
<sequence length="196" mass="23320">MTTRPIWLHHQLYQKVYELQQLCNRLQYTGTIIVDPNNVTIMQDDIHTCTIPADHTRNITIFVDPMAAIKDDLVRRSTNQIFPVHVPMTINSDPNTCFKEIYRRYKEATRRTNYNRIHALAYAFHMGSILWNNRSSITEPIGDNQVKTFKRVFYLFTICGYEQIYRTHRLKVKDFNDINKENFAELVNFCKQQRNV</sequence>
<proteinExistence type="predicted"/>
<name>A0A397VKE0_9GLOM</name>
<evidence type="ECO:0000313" key="1">
    <source>
        <dbReference type="EMBL" id="RIB19636.1"/>
    </source>
</evidence>
<dbReference type="EMBL" id="QKWP01000462">
    <property type="protein sequence ID" value="RIB19636.1"/>
    <property type="molecule type" value="Genomic_DNA"/>
</dbReference>
<comment type="caution">
    <text evidence="1">The sequence shown here is derived from an EMBL/GenBank/DDBJ whole genome shotgun (WGS) entry which is preliminary data.</text>
</comment>
<gene>
    <name evidence="1" type="ORF">C2G38_2306419</name>
</gene>
<dbReference type="AlphaFoldDB" id="A0A397VKE0"/>
<evidence type="ECO:0000313" key="2">
    <source>
        <dbReference type="Proteomes" id="UP000266673"/>
    </source>
</evidence>
<accession>A0A397VKE0</accession>
<dbReference type="OrthoDB" id="2490183at2759"/>